<evidence type="ECO:0000313" key="2">
    <source>
        <dbReference type="Proteomes" id="UP000657918"/>
    </source>
</evidence>
<proteinExistence type="predicted"/>
<dbReference type="Proteomes" id="UP000657918">
    <property type="component" value="Unassembled WGS sequence"/>
</dbReference>
<protein>
    <submittedName>
        <fullName evidence="1">Uncharacterized protein</fullName>
    </submittedName>
</protein>
<reference evidence="1 2" key="1">
    <citation type="submission" date="2020-10" db="EMBL/GenBank/DDBJ databases">
        <title>Plant Genome Project.</title>
        <authorList>
            <person name="Zhang R.-G."/>
        </authorList>
    </citation>
    <scope>NUCLEOTIDE SEQUENCE [LARGE SCALE GENOMIC DNA]</scope>
    <source>
        <strain evidence="1">FAFU-HL-1</strain>
        <tissue evidence="1">Leaf</tissue>
    </source>
</reference>
<gene>
    <name evidence="1" type="ORF">SADUNF_Sadunf15G0043400</name>
</gene>
<comment type="caution">
    <text evidence="1">The sequence shown here is derived from an EMBL/GenBank/DDBJ whole genome shotgun (WGS) entry which is preliminary data.</text>
</comment>
<name>A0A835MS54_9ROSI</name>
<evidence type="ECO:0000313" key="1">
    <source>
        <dbReference type="EMBL" id="KAF9667628.1"/>
    </source>
</evidence>
<accession>A0A835MS54</accession>
<sequence length="120" mass="14141">MQLSLAQIGQTCEEKRKKISDDGVDDTWMGNTINCRYSLLTLALEVICHLIYPFRWQVDQILQQYNFTYMFKGAHCEAHVTHPIQRRHRVTHATYPVQRCPPCNTGVFKEFKVVWNIQEL</sequence>
<dbReference type="EMBL" id="JADGMS010000015">
    <property type="protein sequence ID" value="KAF9667628.1"/>
    <property type="molecule type" value="Genomic_DNA"/>
</dbReference>
<organism evidence="1 2">
    <name type="scientific">Salix dunnii</name>
    <dbReference type="NCBI Taxonomy" id="1413687"/>
    <lineage>
        <taxon>Eukaryota</taxon>
        <taxon>Viridiplantae</taxon>
        <taxon>Streptophyta</taxon>
        <taxon>Embryophyta</taxon>
        <taxon>Tracheophyta</taxon>
        <taxon>Spermatophyta</taxon>
        <taxon>Magnoliopsida</taxon>
        <taxon>eudicotyledons</taxon>
        <taxon>Gunneridae</taxon>
        <taxon>Pentapetalae</taxon>
        <taxon>rosids</taxon>
        <taxon>fabids</taxon>
        <taxon>Malpighiales</taxon>
        <taxon>Salicaceae</taxon>
        <taxon>Saliceae</taxon>
        <taxon>Salix</taxon>
    </lineage>
</organism>
<keyword evidence="2" id="KW-1185">Reference proteome</keyword>
<dbReference type="AlphaFoldDB" id="A0A835MS54"/>